<evidence type="ECO:0000256" key="1">
    <source>
        <dbReference type="ARBA" id="ARBA00023002"/>
    </source>
</evidence>
<dbReference type="PRINTS" id="PR00469">
    <property type="entry name" value="PNDRDTASEII"/>
</dbReference>
<proteinExistence type="predicted"/>
<sequence>MVSMNEWVVVGGGQSGLAAAWAVKAAGGRPVVLEAEERPTGSWAGYYDSLTLFSPARFSSLPGLAFGGDPERYPHRDEVVDYLTRYAEWLQVDVRTGCRVEKVVAGDGGFEVVPEGGRRLGAGRVIAATGGFGTPHRPALPGLDRFTGPVVHAAEYRDPTPYEGQRVVVVGAGNSAVQIAVELAGHARVTLASRKPVRFVPQRPLGRDVHWWWTVTGVDRAPVGRWLPQRFSTPVLDTGVYRAAIQAGRPDRRPMFTGLDGIAVTWSDGSREPVDAIVLATGYRPGLGYLEAMGALDSDGYPQHREGLSTTHRGLGYVGLEWQRSLASATLRGVGRDARYVVRRLRG</sequence>
<comment type="caution">
    <text evidence="2">The sequence shown here is derived from an EMBL/GenBank/DDBJ whole genome shotgun (WGS) entry which is preliminary data.</text>
</comment>
<evidence type="ECO:0000313" key="3">
    <source>
        <dbReference type="Proteomes" id="UP000316628"/>
    </source>
</evidence>
<dbReference type="AlphaFoldDB" id="A0A543J9A4"/>
<dbReference type="GO" id="GO:0050660">
    <property type="term" value="F:flavin adenine dinucleotide binding"/>
    <property type="evidence" value="ECO:0007669"/>
    <property type="project" value="TreeGrafter"/>
</dbReference>
<dbReference type="PRINTS" id="PR00368">
    <property type="entry name" value="FADPNR"/>
</dbReference>
<evidence type="ECO:0000313" key="2">
    <source>
        <dbReference type="EMBL" id="TQM79407.1"/>
    </source>
</evidence>
<organism evidence="2 3">
    <name type="scientific">Saccharothrix saharensis</name>
    <dbReference type="NCBI Taxonomy" id="571190"/>
    <lineage>
        <taxon>Bacteria</taxon>
        <taxon>Bacillati</taxon>
        <taxon>Actinomycetota</taxon>
        <taxon>Actinomycetes</taxon>
        <taxon>Pseudonocardiales</taxon>
        <taxon>Pseudonocardiaceae</taxon>
        <taxon>Saccharothrix</taxon>
    </lineage>
</organism>
<name>A0A543J9A4_9PSEU</name>
<dbReference type="EMBL" id="VFPP01000001">
    <property type="protein sequence ID" value="TQM79407.1"/>
    <property type="molecule type" value="Genomic_DNA"/>
</dbReference>
<dbReference type="GO" id="GO:0004497">
    <property type="term" value="F:monooxygenase activity"/>
    <property type="evidence" value="ECO:0007669"/>
    <property type="project" value="TreeGrafter"/>
</dbReference>
<dbReference type="InterPro" id="IPR036188">
    <property type="entry name" value="FAD/NAD-bd_sf"/>
</dbReference>
<dbReference type="Gene3D" id="3.50.50.60">
    <property type="entry name" value="FAD/NAD(P)-binding domain"/>
    <property type="match status" value="1"/>
</dbReference>
<dbReference type="Proteomes" id="UP000316628">
    <property type="component" value="Unassembled WGS sequence"/>
</dbReference>
<dbReference type="PANTHER" id="PTHR43539:SF78">
    <property type="entry name" value="FLAVIN-CONTAINING MONOOXYGENASE"/>
    <property type="match status" value="1"/>
</dbReference>
<reference evidence="2 3" key="1">
    <citation type="submission" date="2019-06" db="EMBL/GenBank/DDBJ databases">
        <title>Sequencing the genomes of 1000 actinobacteria strains.</title>
        <authorList>
            <person name="Klenk H.-P."/>
        </authorList>
    </citation>
    <scope>NUCLEOTIDE SEQUENCE [LARGE SCALE GENOMIC DNA]</scope>
    <source>
        <strain evidence="2 3">DSM 45456</strain>
    </source>
</reference>
<keyword evidence="1" id="KW-0560">Oxidoreductase</keyword>
<dbReference type="Pfam" id="PF13738">
    <property type="entry name" value="Pyr_redox_3"/>
    <property type="match status" value="1"/>
</dbReference>
<keyword evidence="3" id="KW-1185">Reference proteome</keyword>
<dbReference type="PANTHER" id="PTHR43539">
    <property type="entry name" value="FLAVIN-BINDING MONOOXYGENASE-LIKE PROTEIN (AFU_ORTHOLOGUE AFUA_4G09220)"/>
    <property type="match status" value="1"/>
</dbReference>
<dbReference type="SUPFAM" id="SSF51905">
    <property type="entry name" value="FAD/NAD(P)-binding domain"/>
    <property type="match status" value="2"/>
</dbReference>
<accession>A0A543J9A4</accession>
<gene>
    <name evidence="2" type="ORF">FHX81_1714</name>
</gene>
<protein>
    <submittedName>
        <fullName evidence="2">Putative flavoprotein involved in K+ transport</fullName>
    </submittedName>
</protein>
<dbReference type="InterPro" id="IPR050982">
    <property type="entry name" value="Auxin_biosynth/cation_transpt"/>
</dbReference>